<sequence length="744" mass="81796">MDALELPLPLDLAPTPKLMGSEVLYVYGRVFLALGIFCFNTSSYPMLSDICFVDTCAEFSSCNKFAETQLSKNSSQLPHLKGEEASKNCPTGNGKSSPVINSRLEGVSLQRKAAKSSRSNSSCSKRPRISQPEDSLSPIGIEESKDISDKLGSNNLSCTSPEKSQLPKQRSNASKRGDKRNFKVPSAKTKFESSSMKMCASIFSSTSAGNNFFGLYGLKHDFHDVTKLMDEPPLDDLLRGTFDCPILSKDKGKKTSNMSVSFLNSVRKACSILQLPKSIQSQNISEVDYSSNMKMSTCQLSSVCAAESVGNGDKEQSLDIETESSTSPLDFPLHQPKDVLERLAVHPLQELESLLLDVSKPAATTKNSNNDQRSGKQLSRRPSLPAFTWSHAFGGHSRTNSDAVKSSASRSTCQGKWSRIGVITGSTNTDRSSFTNLDTFSYDQSLVPSSGSSEKKNFSSFFANLPFHHLDSSSSVSCSEDSQAKAERGGQVDTKENDERCPRILTAAQTLCEIATRSPRQSSDGILRWQRKTSQKAMKACRYKSNEKLEEMTSRSISTIGSDMVGRSVEQIIPSKKPRFSIVENKNSSHYNNDAKKGHFVWPISKSSRSLPSKQVRDSFVENKRTNASILKQHCMMPPPARDLNKVHDGQQQVCSFGSISFRPLSIYTSLYSKFQSSIIYSHLSSLPFLCNNKFKGLDVGCVMAAGEKGAGEDPNLLASICREDEVSDELNCLHTHQSLVKHK</sequence>
<evidence type="ECO:0000313" key="3">
    <source>
        <dbReference type="Proteomes" id="UP001374535"/>
    </source>
</evidence>
<evidence type="ECO:0000313" key="2">
    <source>
        <dbReference type="EMBL" id="WVZ21907.1"/>
    </source>
</evidence>
<feature type="region of interest" description="Disordered" evidence="1">
    <location>
        <begin position="314"/>
        <end position="333"/>
    </location>
</feature>
<dbReference type="Proteomes" id="UP001374535">
    <property type="component" value="Chromosome 1"/>
</dbReference>
<organism evidence="2 3">
    <name type="scientific">Vigna mungo</name>
    <name type="common">Black gram</name>
    <name type="synonym">Phaseolus mungo</name>
    <dbReference type="NCBI Taxonomy" id="3915"/>
    <lineage>
        <taxon>Eukaryota</taxon>
        <taxon>Viridiplantae</taxon>
        <taxon>Streptophyta</taxon>
        <taxon>Embryophyta</taxon>
        <taxon>Tracheophyta</taxon>
        <taxon>Spermatophyta</taxon>
        <taxon>Magnoliopsida</taxon>
        <taxon>eudicotyledons</taxon>
        <taxon>Gunneridae</taxon>
        <taxon>Pentapetalae</taxon>
        <taxon>rosids</taxon>
        <taxon>fabids</taxon>
        <taxon>Fabales</taxon>
        <taxon>Fabaceae</taxon>
        <taxon>Papilionoideae</taxon>
        <taxon>50 kb inversion clade</taxon>
        <taxon>NPAAA clade</taxon>
        <taxon>indigoferoid/millettioid clade</taxon>
        <taxon>Phaseoleae</taxon>
        <taxon>Vigna</taxon>
    </lineage>
</organism>
<dbReference type="AlphaFoldDB" id="A0AAQ3P744"/>
<feature type="region of interest" description="Disordered" evidence="1">
    <location>
        <begin position="362"/>
        <end position="381"/>
    </location>
</feature>
<accession>A0AAQ3P744</accession>
<protein>
    <submittedName>
        <fullName evidence="2">Uncharacterized protein</fullName>
    </submittedName>
</protein>
<feature type="compositionally biased region" description="Polar residues" evidence="1">
    <location>
        <begin position="362"/>
        <end position="377"/>
    </location>
</feature>
<gene>
    <name evidence="2" type="ORF">V8G54_000451</name>
</gene>
<dbReference type="EMBL" id="CP144700">
    <property type="protein sequence ID" value="WVZ21907.1"/>
    <property type="molecule type" value="Genomic_DNA"/>
</dbReference>
<feature type="compositionally biased region" description="Polar residues" evidence="1">
    <location>
        <begin position="151"/>
        <end position="174"/>
    </location>
</feature>
<proteinExistence type="predicted"/>
<feature type="region of interest" description="Disordered" evidence="1">
    <location>
        <begin position="73"/>
        <end position="100"/>
    </location>
</feature>
<feature type="compositionally biased region" description="Basic and acidic residues" evidence="1">
    <location>
        <begin position="482"/>
        <end position="498"/>
    </location>
</feature>
<name>A0AAQ3P744_VIGMU</name>
<dbReference type="PANTHER" id="PTHR36723:SF1">
    <property type="entry name" value="F22C12.19"/>
    <property type="match status" value="1"/>
</dbReference>
<dbReference type="PANTHER" id="PTHR36723">
    <property type="entry name" value="F22C12.19"/>
    <property type="match status" value="1"/>
</dbReference>
<reference evidence="2 3" key="1">
    <citation type="journal article" date="2023" name="Life. Sci Alliance">
        <title>Evolutionary insights into 3D genome organization and epigenetic landscape of Vigna mungo.</title>
        <authorList>
            <person name="Junaid A."/>
            <person name="Singh B."/>
            <person name="Bhatia S."/>
        </authorList>
    </citation>
    <scope>NUCLEOTIDE SEQUENCE [LARGE SCALE GENOMIC DNA]</scope>
    <source>
        <strain evidence="2">Urdbean</strain>
    </source>
</reference>
<feature type="region of interest" description="Disordered" evidence="1">
    <location>
        <begin position="112"/>
        <end position="188"/>
    </location>
</feature>
<evidence type="ECO:0000256" key="1">
    <source>
        <dbReference type="SAM" id="MobiDB-lite"/>
    </source>
</evidence>
<keyword evidence="3" id="KW-1185">Reference proteome</keyword>
<feature type="region of interest" description="Disordered" evidence="1">
    <location>
        <begin position="476"/>
        <end position="498"/>
    </location>
</feature>
<feature type="compositionally biased region" description="Polar residues" evidence="1">
    <location>
        <begin position="88"/>
        <end position="100"/>
    </location>
</feature>